<keyword evidence="2" id="KW-0597">Phosphoprotein</keyword>
<sequence>MLDAVRADDARALRREFQRLCAAFYASHARTMTVEERADALDGPSGANGGGVRLVDVARARGGRGGGCYAWLVGQGARETASVDVDDADGGASSSYDSDYVHEFYAKEIGGEMYCRSSTDADDDDDDERDWFAKKLKDEYAADARAADGAPSDDWVSYADVDATSASVLGDEYHRAEVWAAAERARRGVKRMHRRDVEDEKTRERRAREAEAQRRKLEELEAKDRAWRESLATKARAMTTMSTDEYRAKWRALEEGKVKTLALRDFPFIDAATMKSASALCEFLTVDIDADKKRIKLREEMMRWHPDKFAKYFAVAREEDLEQVKERVNVTAQAVREAFKAFQQPP</sequence>
<evidence type="ECO:0000256" key="6">
    <source>
        <dbReference type="SAM" id="Coils"/>
    </source>
</evidence>
<keyword evidence="4" id="KW-0040">ANK repeat</keyword>
<name>A0A7S0KIW1_9CHLO</name>
<dbReference type="InterPro" id="IPR038753">
    <property type="entry name" value="NFKBIL1"/>
</dbReference>
<evidence type="ECO:0000256" key="5">
    <source>
        <dbReference type="ARBA" id="ARBA00023242"/>
    </source>
</evidence>
<evidence type="ECO:0000256" key="4">
    <source>
        <dbReference type="ARBA" id="ARBA00023043"/>
    </source>
</evidence>
<gene>
    <name evidence="7" type="ORF">OMED0929_LOCUS4047</name>
</gene>
<dbReference type="GO" id="GO:0043124">
    <property type="term" value="P:negative regulation of canonical NF-kappaB signal transduction"/>
    <property type="evidence" value="ECO:0007669"/>
    <property type="project" value="InterPro"/>
</dbReference>
<evidence type="ECO:0000256" key="2">
    <source>
        <dbReference type="ARBA" id="ARBA00022553"/>
    </source>
</evidence>
<keyword evidence="6" id="KW-0175">Coiled coil</keyword>
<evidence type="ECO:0000256" key="1">
    <source>
        <dbReference type="ARBA" id="ARBA00004123"/>
    </source>
</evidence>
<evidence type="ECO:0008006" key="8">
    <source>
        <dbReference type="Google" id="ProtNLM"/>
    </source>
</evidence>
<comment type="subcellular location">
    <subcellularLocation>
        <location evidence="1">Nucleus</location>
    </subcellularLocation>
</comment>
<dbReference type="PANTHER" id="PTHR15263">
    <property type="entry name" value="I-KAPPA-B-LIKE PROTEIN IKBL"/>
    <property type="match status" value="1"/>
</dbReference>
<dbReference type="PANTHER" id="PTHR15263:SF1">
    <property type="entry name" value="NF-KAPPA-B INHIBITOR-LIKE PROTEIN 1"/>
    <property type="match status" value="1"/>
</dbReference>
<dbReference type="AlphaFoldDB" id="A0A7S0KIW1"/>
<keyword evidence="5" id="KW-0539">Nucleus</keyword>
<protein>
    <recommendedName>
        <fullName evidence="8">NF-kappa-B inhibitor-like protein 1</fullName>
    </recommendedName>
</protein>
<dbReference type="GO" id="GO:0005634">
    <property type="term" value="C:nucleus"/>
    <property type="evidence" value="ECO:0007669"/>
    <property type="project" value="UniProtKB-SubCell"/>
</dbReference>
<evidence type="ECO:0000256" key="3">
    <source>
        <dbReference type="ARBA" id="ARBA00022737"/>
    </source>
</evidence>
<proteinExistence type="predicted"/>
<accession>A0A7S0KIW1</accession>
<reference evidence="7" key="1">
    <citation type="submission" date="2021-01" db="EMBL/GenBank/DDBJ databases">
        <authorList>
            <person name="Corre E."/>
            <person name="Pelletier E."/>
            <person name="Niang G."/>
            <person name="Scheremetjew M."/>
            <person name="Finn R."/>
            <person name="Kale V."/>
            <person name="Holt S."/>
            <person name="Cochrane G."/>
            <person name="Meng A."/>
            <person name="Brown T."/>
            <person name="Cohen L."/>
        </authorList>
    </citation>
    <scope>NUCLEOTIDE SEQUENCE</scope>
    <source>
        <strain evidence="7">Clade-D-RCC2572</strain>
    </source>
</reference>
<evidence type="ECO:0000313" key="7">
    <source>
        <dbReference type="EMBL" id="CAD8582798.1"/>
    </source>
</evidence>
<feature type="coiled-coil region" evidence="6">
    <location>
        <begin position="200"/>
        <end position="230"/>
    </location>
</feature>
<organism evidence="7">
    <name type="scientific">Ostreococcus mediterraneus</name>
    <dbReference type="NCBI Taxonomy" id="1486918"/>
    <lineage>
        <taxon>Eukaryota</taxon>
        <taxon>Viridiplantae</taxon>
        <taxon>Chlorophyta</taxon>
        <taxon>Mamiellophyceae</taxon>
        <taxon>Mamiellales</taxon>
        <taxon>Bathycoccaceae</taxon>
        <taxon>Ostreococcus</taxon>
    </lineage>
</organism>
<dbReference type="EMBL" id="HBEW01004834">
    <property type="protein sequence ID" value="CAD8582798.1"/>
    <property type="molecule type" value="Transcribed_RNA"/>
</dbReference>
<keyword evidence="3" id="KW-0677">Repeat</keyword>